<keyword evidence="7" id="KW-1185">Reference proteome</keyword>
<evidence type="ECO:0000256" key="4">
    <source>
        <dbReference type="ARBA" id="ARBA00023136"/>
    </source>
</evidence>
<dbReference type="CDD" id="cd03127">
    <property type="entry name" value="tetraspanin_LEL"/>
    <property type="match status" value="1"/>
</dbReference>
<dbReference type="Pfam" id="PF00335">
    <property type="entry name" value="Tetraspanin"/>
    <property type="match status" value="1"/>
</dbReference>
<feature type="transmembrane region" description="Helical" evidence="5">
    <location>
        <begin position="125"/>
        <end position="146"/>
    </location>
</feature>
<feature type="transmembrane region" description="Helical" evidence="5">
    <location>
        <begin position="51"/>
        <end position="75"/>
    </location>
</feature>
<keyword evidence="2 5" id="KW-0812">Transmembrane</keyword>
<evidence type="ECO:0000256" key="3">
    <source>
        <dbReference type="ARBA" id="ARBA00022989"/>
    </source>
</evidence>
<feature type="transmembrane region" description="Helical" evidence="5">
    <location>
        <begin position="230"/>
        <end position="260"/>
    </location>
</feature>
<organism evidence="6 7">
    <name type="scientific">Rhynocoris fuscipes</name>
    <dbReference type="NCBI Taxonomy" id="488301"/>
    <lineage>
        <taxon>Eukaryota</taxon>
        <taxon>Metazoa</taxon>
        <taxon>Ecdysozoa</taxon>
        <taxon>Arthropoda</taxon>
        <taxon>Hexapoda</taxon>
        <taxon>Insecta</taxon>
        <taxon>Pterygota</taxon>
        <taxon>Neoptera</taxon>
        <taxon>Paraneoptera</taxon>
        <taxon>Hemiptera</taxon>
        <taxon>Heteroptera</taxon>
        <taxon>Panheteroptera</taxon>
        <taxon>Cimicomorpha</taxon>
        <taxon>Reduviidae</taxon>
        <taxon>Harpactorinae</taxon>
        <taxon>Harpactorini</taxon>
        <taxon>Rhynocoris</taxon>
    </lineage>
</organism>
<feature type="transmembrane region" description="Helical" evidence="5">
    <location>
        <begin position="95"/>
        <end position="113"/>
    </location>
</feature>
<reference evidence="6 7" key="1">
    <citation type="submission" date="2022-12" db="EMBL/GenBank/DDBJ databases">
        <title>Chromosome-level genome assembly of true bugs.</title>
        <authorList>
            <person name="Ma L."/>
            <person name="Li H."/>
        </authorList>
    </citation>
    <scope>NUCLEOTIDE SEQUENCE [LARGE SCALE GENOMIC DNA]</scope>
    <source>
        <strain evidence="6">Lab_2022b</strain>
    </source>
</reference>
<evidence type="ECO:0000256" key="1">
    <source>
        <dbReference type="ARBA" id="ARBA00004141"/>
    </source>
</evidence>
<dbReference type="InterPro" id="IPR018499">
    <property type="entry name" value="Tetraspanin/Peripherin"/>
</dbReference>
<evidence type="ECO:0000256" key="5">
    <source>
        <dbReference type="SAM" id="Phobius"/>
    </source>
</evidence>
<evidence type="ECO:0008006" key="8">
    <source>
        <dbReference type="Google" id="ProtNLM"/>
    </source>
</evidence>
<proteinExistence type="predicted"/>
<keyword evidence="4 5" id="KW-0472">Membrane</keyword>
<evidence type="ECO:0000256" key="2">
    <source>
        <dbReference type="ARBA" id="ARBA00022692"/>
    </source>
</evidence>
<dbReference type="SUPFAM" id="SSF48652">
    <property type="entry name" value="Tetraspanin"/>
    <property type="match status" value="1"/>
</dbReference>
<comment type="subcellular location">
    <subcellularLocation>
        <location evidence="1">Membrane</location>
        <topology evidence="1">Multi-pass membrane protein</topology>
    </subcellularLocation>
</comment>
<dbReference type="Gene3D" id="1.10.1450.10">
    <property type="entry name" value="Tetraspanin"/>
    <property type="match status" value="1"/>
</dbReference>
<dbReference type="InterPro" id="IPR008952">
    <property type="entry name" value="Tetraspanin_EC2_sf"/>
</dbReference>
<dbReference type="AlphaFoldDB" id="A0AAW1DR94"/>
<dbReference type="EMBL" id="JAPXFL010000001">
    <property type="protein sequence ID" value="KAK9512305.1"/>
    <property type="molecule type" value="Genomic_DNA"/>
</dbReference>
<dbReference type="Proteomes" id="UP001461498">
    <property type="component" value="Unassembled WGS sequence"/>
</dbReference>
<sequence length="263" mass="30114">MQSKSVSPQTGRLKIGKKEEDARKEKLVSSLPSATINISTLSFRSKCFLKLFRLLLGVNITFSATIMLTSVLYAIYFNGCVSLLFGPLLSFGTKLFFITAVTKTMLLSLFGLFASTCNIQKYLTLYLKMAIFLLAMTTLFAIWFILHRKYDIDLSEFKSKSICTKEETECWGFIQKTFHCCGWEGTDYWKEVPLSCCNKSLKGYKENCTSKFIPKSFAYNKGCFDKINKYIMILVWCVSILCTLILIIVIITLILVNYIIRER</sequence>
<gene>
    <name evidence="6" type="ORF">O3M35_000761</name>
</gene>
<evidence type="ECO:0000313" key="6">
    <source>
        <dbReference type="EMBL" id="KAK9512305.1"/>
    </source>
</evidence>
<accession>A0AAW1DR94</accession>
<name>A0AAW1DR94_9HEMI</name>
<keyword evidence="3 5" id="KW-1133">Transmembrane helix</keyword>
<protein>
    <recommendedName>
        <fullName evidence="8">Tetraspanin</fullName>
    </recommendedName>
</protein>
<comment type="caution">
    <text evidence="6">The sequence shown here is derived from an EMBL/GenBank/DDBJ whole genome shotgun (WGS) entry which is preliminary data.</text>
</comment>
<dbReference type="GO" id="GO:0016020">
    <property type="term" value="C:membrane"/>
    <property type="evidence" value="ECO:0007669"/>
    <property type="project" value="UniProtKB-SubCell"/>
</dbReference>
<evidence type="ECO:0000313" key="7">
    <source>
        <dbReference type="Proteomes" id="UP001461498"/>
    </source>
</evidence>